<dbReference type="AlphaFoldDB" id="A0A2T6BZI4"/>
<protein>
    <submittedName>
        <fullName evidence="2">Uncharacterized protein YbjT (DUF2867 family)</fullName>
    </submittedName>
</protein>
<dbReference type="PANTHER" id="PTHR15020">
    <property type="entry name" value="FLAVIN REDUCTASE-RELATED"/>
    <property type="match status" value="1"/>
</dbReference>
<dbReference type="Pfam" id="PF13460">
    <property type="entry name" value="NAD_binding_10"/>
    <property type="match status" value="1"/>
</dbReference>
<dbReference type="Gene3D" id="3.40.50.720">
    <property type="entry name" value="NAD(P)-binding Rossmann-like Domain"/>
    <property type="match status" value="1"/>
</dbReference>
<dbReference type="RefSeq" id="WP_108114704.1">
    <property type="nucleotide sequence ID" value="NZ_QBKT01000004.1"/>
</dbReference>
<evidence type="ECO:0000313" key="3">
    <source>
        <dbReference type="Proteomes" id="UP000244090"/>
    </source>
</evidence>
<sequence>MKKHKENVLVAGATGATGRKVINLLKESQYFNPVAMIRKESQKAQFEMDNIETVLGDLEEDVSHVTKNIDKVVFAAGSNGKKVDTVDREGAKRLMDASKKERVQKFVMLSSMGADKPELAGELREYMEAKANADDYLRISTLDYAIVRPGALTDKAGIGKIQLGDSLDKSGSISRDDVAQTLVRSLHDNAAHNRTFEILTGETLIGKAMDKVAKRDEYVIS</sequence>
<reference evidence="2 3" key="1">
    <citation type="submission" date="2018-04" db="EMBL/GenBank/DDBJ databases">
        <title>Genomic Encyclopedia of Archaeal and Bacterial Type Strains, Phase II (KMG-II): from individual species to whole genera.</title>
        <authorList>
            <person name="Goeker M."/>
        </authorList>
    </citation>
    <scope>NUCLEOTIDE SEQUENCE [LARGE SCALE GENOMIC DNA]</scope>
    <source>
        <strain evidence="2 3">DSM 25731</strain>
    </source>
</reference>
<proteinExistence type="predicted"/>
<evidence type="ECO:0000313" key="2">
    <source>
        <dbReference type="EMBL" id="PTX61466.1"/>
    </source>
</evidence>
<dbReference type="Proteomes" id="UP000244090">
    <property type="component" value="Unassembled WGS sequence"/>
</dbReference>
<evidence type="ECO:0000259" key="1">
    <source>
        <dbReference type="Pfam" id="PF13460"/>
    </source>
</evidence>
<dbReference type="InterPro" id="IPR036291">
    <property type="entry name" value="NAD(P)-bd_dom_sf"/>
</dbReference>
<dbReference type="OrthoDB" id="9803892at2"/>
<dbReference type="SUPFAM" id="SSF51735">
    <property type="entry name" value="NAD(P)-binding Rossmann-fold domains"/>
    <property type="match status" value="1"/>
</dbReference>
<keyword evidence="3" id="KW-1185">Reference proteome</keyword>
<gene>
    <name evidence="2" type="ORF">C8N46_104109</name>
</gene>
<accession>A0A2T6BZI4</accession>
<dbReference type="CDD" id="cd05243">
    <property type="entry name" value="SDR_a5"/>
    <property type="match status" value="1"/>
</dbReference>
<comment type="caution">
    <text evidence="2">The sequence shown here is derived from an EMBL/GenBank/DDBJ whole genome shotgun (WGS) entry which is preliminary data.</text>
</comment>
<dbReference type="PANTHER" id="PTHR15020:SF50">
    <property type="entry name" value="UPF0659 PROTEIN YMR090W"/>
    <property type="match status" value="1"/>
</dbReference>
<organism evidence="2 3">
    <name type="scientific">Kordia periserrulae</name>
    <dbReference type="NCBI Taxonomy" id="701523"/>
    <lineage>
        <taxon>Bacteria</taxon>
        <taxon>Pseudomonadati</taxon>
        <taxon>Bacteroidota</taxon>
        <taxon>Flavobacteriia</taxon>
        <taxon>Flavobacteriales</taxon>
        <taxon>Flavobacteriaceae</taxon>
        <taxon>Kordia</taxon>
    </lineage>
</organism>
<dbReference type="InterPro" id="IPR016040">
    <property type="entry name" value="NAD(P)-bd_dom"/>
</dbReference>
<name>A0A2T6BZI4_9FLAO</name>
<dbReference type="EMBL" id="QBKT01000004">
    <property type="protein sequence ID" value="PTX61466.1"/>
    <property type="molecule type" value="Genomic_DNA"/>
</dbReference>
<feature type="domain" description="NAD(P)-binding" evidence="1">
    <location>
        <begin position="12"/>
        <end position="188"/>
    </location>
</feature>